<dbReference type="EMBL" id="JAHRIM010032812">
    <property type="protein sequence ID" value="MEQ2265547.1"/>
    <property type="molecule type" value="Genomic_DNA"/>
</dbReference>
<evidence type="ECO:0000313" key="2">
    <source>
        <dbReference type="EMBL" id="MEQ2265547.1"/>
    </source>
</evidence>
<feature type="compositionally biased region" description="Polar residues" evidence="1">
    <location>
        <begin position="133"/>
        <end position="148"/>
    </location>
</feature>
<evidence type="ECO:0000313" key="3">
    <source>
        <dbReference type="Proteomes" id="UP001444071"/>
    </source>
</evidence>
<feature type="region of interest" description="Disordered" evidence="1">
    <location>
        <begin position="133"/>
        <end position="175"/>
    </location>
</feature>
<gene>
    <name evidence="2" type="ORF">XENORESO_008825</name>
</gene>
<reference evidence="2 3" key="1">
    <citation type="submission" date="2021-06" db="EMBL/GenBank/DDBJ databases">
        <authorList>
            <person name="Palmer J.M."/>
        </authorList>
    </citation>
    <scope>NUCLEOTIDE SEQUENCE [LARGE SCALE GENOMIC DNA]</scope>
    <source>
        <strain evidence="2 3">XR_2019</strain>
        <tissue evidence="2">Muscle</tissue>
    </source>
</reference>
<dbReference type="Proteomes" id="UP001444071">
    <property type="component" value="Unassembled WGS sequence"/>
</dbReference>
<name>A0ABV0W7H5_9TELE</name>
<keyword evidence="3" id="KW-1185">Reference proteome</keyword>
<evidence type="ECO:0000256" key="1">
    <source>
        <dbReference type="SAM" id="MobiDB-lite"/>
    </source>
</evidence>
<comment type="caution">
    <text evidence="2">The sequence shown here is derived from an EMBL/GenBank/DDBJ whole genome shotgun (WGS) entry which is preliminary data.</text>
</comment>
<accession>A0ABV0W7H5</accession>
<protein>
    <submittedName>
        <fullName evidence="2">Uncharacterized protein</fullName>
    </submittedName>
</protein>
<organism evidence="2 3">
    <name type="scientific">Xenotaenia resolanae</name>
    <dbReference type="NCBI Taxonomy" id="208358"/>
    <lineage>
        <taxon>Eukaryota</taxon>
        <taxon>Metazoa</taxon>
        <taxon>Chordata</taxon>
        <taxon>Craniata</taxon>
        <taxon>Vertebrata</taxon>
        <taxon>Euteleostomi</taxon>
        <taxon>Actinopterygii</taxon>
        <taxon>Neopterygii</taxon>
        <taxon>Teleostei</taxon>
        <taxon>Neoteleostei</taxon>
        <taxon>Acanthomorphata</taxon>
        <taxon>Ovalentaria</taxon>
        <taxon>Atherinomorphae</taxon>
        <taxon>Cyprinodontiformes</taxon>
        <taxon>Goodeidae</taxon>
        <taxon>Xenotaenia</taxon>
    </lineage>
</organism>
<proteinExistence type="predicted"/>
<sequence>MDYDPQRVGACPRRTVRPPGWMADYEGYTVPAAPMLHQPQPREGYVEMTSFTQTPVSLGAVGQTPVLPSTSRGFIDIVQQLQKDNRRLQLVVTDMRRQIDRYAATMASISLKSAKPPESHISADDTWVPTSLANKSPFLQQGQHNAPSIQDGAEEWPVPPPPVFLPCDYSDQQEV</sequence>